<dbReference type="Gramene" id="Solyc05g051740.3.1">
    <property type="protein sequence ID" value="Solyc05g051740.3.1"/>
    <property type="gene ID" value="Solyc05g051740.3"/>
</dbReference>
<dbReference type="Proteomes" id="UP000004994">
    <property type="component" value="Chromosome 5"/>
</dbReference>
<dbReference type="AlphaFoldDB" id="A0A3Q7GMA6"/>
<reference evidence="2" key="1">
    <citation type="journal article" date="2012" name="Nature">
        <title>The tomato genome sequence provides insights into fleshy fruit evolution.</title>
        <authorList>
            <consortium name="Tomato Genome Consortium"/>
        </authorList>
    </citation>
    <scope>NUCLEOTIDE SEQUENCE [LARGE SCALE GENOMIC DNA]</scope>
    <source>
        <strain evidence="2">cv. Heinz 1706</strain>
    </source>
</reference>
<sequence>HSNQIKSKKSMATALFIQDIKNKFLDLIKFLISFGKGNDGNENLNIENEKGINEEEKGAFIMSTIARRSTRPGKRKPPRFQTGNNIS</sequence>
<reference evidence="2" key="2">
    <citation type="submission" date="2019-01" db="UniProtKB">
        <authorList>
            <consortium name="EnsemblPlants"/>
        </authorList>
    </citation>
    <scope>IDENTIFICATION</scope>
    <source>
        <strain evidence="2">cv. Heinz 1706</strain>
    </source>
</reference>
<dbReference type="PaxDb" id="4081-Solyc05g051740.2.1"/>
<keyword evidence="3" id="KW-1185">Reference proteome</keyword>
<organism evidence="2">
    <name type="scientific">Solanum lycopersicum</name>
    <name type="common">Tomato</name>
    <name type="synonym">Lycopersicon esculentum</name>
    <dbReference type="NCBI Taxonomy" id="4081"/>
    <lineage>
        <taxon>Eukaryota</taxon>
        <taxon>Viridiplantae</taxon>
        <taxon>Streptophyta</taxon>
        <taxon>Embryophyta</taxon>
        <taxon>Tracheophyta</taxon>
        <taxon>Spermatophyta</taxon>
        <taxon>Magnoliopsida</taxon>
        <taxon>eudicotyledons</taxon>
        <taxon>Gunneridae</taxon>
        <taxon>Pentapetalae</taxon>
        <taxon>asterids</taxon>
        <taxon>lamiids</taxon>
        <taxon>Solanales</taxon>
        <taxon>Solanaceae</taxon>
        <taxon>Solanoideae</taxon>
        <taxon>Solaneae</taxon>
        <taxon>Solanum</taxon>
        <taxon>Solanum subgen. Lycopersicon</taxon>
    </lineage>
</organism>
<accession>A0A3Q7GMA6</accession>
<evidence type="ECO:0000256" key="1">
    <source>
        <dbReference type="SAM" id="MobiDB-lite"/>
    </source>
</evidence>
<proteinExistence type="predicted"/>
<feature type="region of interest" description="Disordered" evidence="1">
    <location>
        <begin position="67"/>
        <end position="87"/>
    </location>
</feature>
<dbReference type="InParanoid" id="A0A3Q7GMA6"/>
<evidence type="ECO:0000313" key="2">
    <source>
        <dbReference type="EnsemblPlants" id="Solyc05g051740.3.1"/>
    </source>
</evidence>
<feature type="compositionally biased region" description="Basic residues" evidence="1">
    <location>
        <begin position="68"/>
        <end position="78"/>
    </location>
</feature>
<dbReference type="EnsemblPlants" id="Solyc05g051740.3.1">
    <property type="protein sequence ID" value="Solyc05g051740.3.1"/>
    <property type="gene ID" value="Solyc05g051740.3"/>
</dbReference>
<name>A0A3Q7GMA6_SOLLC</name>
<evidence type="ECO:0000313" key="3">
    <source>
        <dbReference type="Proteomes" id="UP000004994"/>
    </source>
</evidence>
<protein>
    <submittedName>
        <fullName evidence="2">Uncharacterized protein</fullName>
    </submittedName>
</protein>